<feature type="region of interest" description="Disordered" evidence="1">
    <location>
        <begin position="1"/>
        <end position="33"/>
    </location>
</feature>
<keyword evidence="2" id="KW-1133">Transmembrane helix</keyword>
<keyword evidence="4" id="KW-1185">Reference proteome</keyword>
<feature type="transmembrane region" description="Helical" evidence="2">
    <location>
        <begin position="196"/>
        <end position="221"/>
    </location>
</feature>
<evidence type="ECO:0000256" key="1">
    <source>
        <dbReference type="SAM" id="MobiDB-lite"/>
    </source>
</evidence>
<feature type="compositionally biased region" description="Basic residues" evidence="1">
    <location>
        <begin position="1"/>
        <end position="15"/>
    </location>
</feature>
<reference evidence="3 4" key="1">
    <citation type="journal article" date="2015" name="Genome Biol.">
        <title>Comparative genomics of Steinernema reveals deeply conserved gene regulatory networks.</title>
        <authorList>
            <person name="Dillman A.R."/>
            <person name="Macchietto M."/>
            <person name="Porter C.F."/>
            <person name="Rogers A."/>
            <person name="Williams B."/>
            <person name="Antoshechkin I."/>
            <person name="Lee M.M."/>
            <person name="Goodwin Z."/>
            <person name="Lu X."/>
            <person name="Lewis E.E."/>
            <person name="Goodrich-Blair H."/>
            <person name="Stock S.P."/>
            <person name="Adams B.J."/>
            <person name="Sternberg P.W."/>
            <person name="Mortazavi A."/>
        </authorList>
    </citation>
    <scope>NUCLEOTIDE SEQUENCE [LARGE SCALE GENOMIC DNA]</scope>
    <source>
        <strain evidence="3 4">ALL</strain>
    </source>
</reference>
<dbReference type="AlphaFoldDB" id="A0A4U5MJN9"/>
<keyword evidence="2" id="KW-0812">Transmembrane</keyword>
<accession>A0A4U5MJN9</accession>
<feature type="region of interest" description="Disordered" evidence="1">
    <location>
        <begin position="48"/>
        <end position="135"/>
    </location>
</feature>
<organism evidence="3 4">
    <name type="scientific">Steinernema carpocapsae</name>
    <name type="common">Entomopathogenic nematode</name>
    <dbReference type="NCBI Taxonomy" id="34508"/>
    <lineage>
        <taxon>Eukaryota</taxon>
        <taxon>Metazoa</taxon>
        <taxon>Ecdysozoa</taxon>
        <taxon>Nematoda</taxon>
        <taxon>Chromadorea</taxon>
        <taxon>Rhabditida</taxon>
        <taxon>Tylenchina</taxon>
        <taxon>Panagrolaimomorpha</taxon>
        <taxon>Strongyloidoidea</taxon>
        <taxon>Steinernematidae</taxon>
        <taxon>Steinernema</taxon>
    </lineage>
</organism>
<name>A0A4U5MJN9_STECR</name>
<feature type="compositionally biased region" description="Basic and acidic residues" evidence="1">
    <location>
        <begin position="122"/>
        <end position="135"/>
    </location>
</feature>
<gene>
    <name evidence="3" type="ORF">L596_021737</name>
</gene>
<sequence length="226" mass="24183">MNKKKKSQNIKKQKRLAASGFDPPTSGFESSATGRSLYISKSRMADNYEPIPEVTPTNSAPSADNYEPLGGLNPNLARKPPPPSAPNTPAATPSPTSPGSPKIPKSKEAKATNSKASIKENINSKESLRSKESLKEASSQSKVVSAISSTFGSMVNKVRKKKTTPVEETVEGDETHLTGVTAIARIDKKRNTKQKVCAILSAIFFVIFLSLASGCAVLLALKIKLW</sequence>
<protein>
    <submittedName>
        <fullName evidence="3">Uncharacterized protein</fullName>
    </submittedName>
</protein>
<evidence type="ECO:0000313" key="4">
    <source>
        <dbReference type="Proteomes" id="UP000298663"/>
    </source>
</evidence>
<dbReference type="Proteomes" id="UP000298663">
    <property type="component" value="Unassembled WGS sequence"/>
</dbReference>
<reference evidence="3 4" key="2">
    <citation type="journal article" date="2019" name="G3 (Bethesda)">
        <title>Hybrid Assembly of the Genome of the Entomopathogenic Nematode Steinernema carpocapsae Identifies the X-Chromosome.</title>
        <authorList>
            <person name="Serra L."/>
            <person name="Macchietto M."/>
            <person name="Macias-Munoz A."/>
            <person name="McGill C.J."/>
            <person name="Rodriguez I.M."/>
            <person name="Rodriguez B."/>
            <person name="Murad R."/>
            <person name="Mortazavi A."/>
        </authorList>
    </citation>
    <scope>NUCLEOTIDE SEQUENCE [LARGE SCALE GENOMIC DNA]</scope>
    <source>
        <strain evidence="3 4">ALL</strain>
    </source>
</reference>
<keyword evidence="2" id="KW-0472">Membrane</keyword>
<dbReference type="EMBL" id="AZBU02000007">
    <property type="protein sequence ID" value="TKR69597.1"/>
    <property type="molecule type" value="Genomic_DNA"/>
</dbReference>
<proteinExistence type="predicted"/>
<feature type="compositionally biased region" description="Low complexity" evidence="1">
    <location>
        <begin position="87"/>
        <end position="103"/>
    </location>
</feature>
<comment type="caution">
    <text evidence="3">The sequence shown here is derived from an EMBL/GenBank/DDBJ whole genome shotgun (WGS) entry which is preliminary data.</text>
</comment>
<evidence type="ECO:0000313" key="3">
    <source>
        <dbReference type="EMBL" id="TKR69597.1"/>
    </source>
</evidence>
<evidence type="ECO:0000256" key="2">
    <source>
        <dbReference type="SAM" id="Phobius"/>
    </source>
</evidence>